<protein>
    <recommendedName>
        <fullName evidence="4">Carbohydrate-binding domain-containing protein</fullName>
    </recommendedName>
</protein>
<evidence type="ECO:0000313" key="2">
    <source>
        <dbReference type="EMBL" id="WED63720.1"/>
    </source>
</evidence>
<evidence type="ECO:0000313" key="3">
    <source>
        <dbReference type="Proteomes" id="UP001218638"/>
    </source>
</evidence>
<feature type="region of interest" description="Disordered" evidence="1">
    <location>
        <begin position="1"/>
        <end position="32"/>
    </location>
</feature>
<dbReference type="RefSeq" id="WP_330929927.1">
    <property type="nucleotide sequence ID" value="NZ_CP119075.1"/>
</dbReference>
<accession>A0AAE9ZR69</accession>
<keyword evidence="3" id="KW-1185">Reference proteome</keyword>
<evidence type="ECO:0000256" key="1">
    <source>
        <dbReference type="SAM" id="MobiDB-lite"/>
    </source>
</evidence>
<dbReference type="AlphaFoldDB" id="A0AAE9ZR69"/>
<name>A0AAE9ZR69_9BACT</name>
<dbReference type="KEGG" id="slom:PXH66_15395"/>
<feature type="compositionally biased region" description="Polar residues" evidence="1">
    <location>
        <begin position="1"/>
        <end position="10"/>
    </location>
</feature>
<sequence length="237" mass="26201">MLSPVRQSARNPRPGTVVPRCPAETSSPDPPARAATFKLRQAWRPSPEAAFRPGAAWVAASADALHIWAALLDEHPRTQATHDHTPLWELGDVFEIFLQLGDGPVYHEFHIAPNGCTLQLRFPDAHWPRAAGIDPWVQRSPGFEATVDTRPGRGIWNVRARIPLSLLTGETTGALAWPHHGRIAFGRYDYDDHGQPCCSHSARLTQCDFHRLHEWTPVTFPTFDAGMPAPAKPQGTA</sequence>
<evidence type="ECO:0008006" key="4">
    <source>
        <dbReference type="Google" id="ProtNLM"/>
    </source>
</evidence>
<dbReference type="Gene3D" id="2.60.40.1190">
    <property type="match status" value="1"/>
</dbReference>
<reference evidence="2" key="1">
    <citation type="submission" date="2023-03" db="EMBL/GenBank/DDBJ databases">
        <title>Lomoglobus Profundus gen. nov., sp. nov., a novel member of the phylum Verrucomicrobia, isolated from deep-marine sediment of South China Sea.</title>
        <authorList>
            <person name="Ahmad T."/>
            <person name="Ishaq S.E."/>
            <person name="Wang F."/>
        </authorList>
    </citation>
    <scope>NUCLEOTIDE SEQUENCE</scope>
    <source>
        <strain evidence="2">LMO-M01</strain>
    </source>
</reference>
<proteinExistence type="predicted"/>
<dbReference type="Proteomes" id="UP001218638">
    <property type="component" value="Chromosome"/>
</dbReference>
<gene>
    <name evidence="2" type="ORF">PXH66_15395</name>
</gene>
<organism evidence="2 3">
    <name type="scientific">Synoicihabitans lomoniglobus</name>
    <dbReference type="NCBI Taxonomy" id="2909285"/>
    <lineage>
        <taxon>Bacteria</taxon>
        <taxon>Pseudomonadati</taxon>
        <taxon>Verrucomicrobiota</taxon>
        <taxon>Opitutia</taxon>
        <taxon>Opitutales</taxon>
        <taxon>Opitutaceae</taxon>
        <taxon>Synoicihabitans</taxon>
    </lineage>
</organism>
<dbReference type="SUPFAM" id="SSF49344">
    <property type="entry name" value="CBD9-like"/>
    <property type="match status" value="1"/>
</dbReference>
<dbReference type="EMBL" id="CP119075">
    <property type="protein sequence ID" value="WED63720.1"/>
    <property type="molecule type" value="Genomic_DNA"/>
</dbReference>